<evidence type="ECO:0000256" key="1">
    <source>
        <dbReference type="ARBA" id="ARBA00006484"/>
    </source>
</evidence>
<gene>
    <name evidence="4" type="ORF">BKH27_09835</name>
</gene>
<reference evidence="4 5" key="1">
    <citation type="submission" date="2016-12" db="EMBL/GenBank/DDBJ databases">
        <title>Genomic comparison of strains in the 'Actinomyces naeslundii' group.</title>
        <authorList>
            <person name="Mughal S.R."/>
            <person name="Do T."/>
            <person name="Gilbert S.C."/>
            <person name="Witherden E.A."/>
            <person name="Didelot X."/>
            <person name="Beighton D."/>
        </authorList>
    </citation>
    <scope>NUCLEOTIDE SEQUENCE [LARGE SCALE GENOMIC DNA]</scope>
    <source>
        <strain evidence="4 5">MMRCO6-1</strain>
    </source>
</reference>
<dbReference type="InterPro" id="IPR002347">
    <property type="entry name" value="SDR_fam"/>
</dbReference>
<dbReference type="Pfam" id="PF00106">
    <property type="entry name" value="adh_short"/>
    <property type="match status" value="1"/>
</dbReference>
<evidence type="ECO:0000256" key="2">
    <source>
        <dbReference type="ARBA" id="ARBA00023002"/>
    </source>
</evidence>
<dbReference type="InterPro" id="IPR036291">
    <property type="entry name" value="NAD(P)-bd_dom_sf"/>
</dbReference>
<dbReference type="CDD" id="cd05233">
    <property type="entry name" value="SDR_c"/>
    <property type="match status" value="1"/>
</dbReference>
<protein>
    <submittedName>
        <fullName evidence="4">Short-chain dehydrogenase</fullName>
    </submittedName>
</protein>
<keyword evidence="2" id="KW-0560">Oxidoreductase</keyword>
<accession>A0A1Q8VVK4</accession>
<proteinExistence type="inferred from homology"/>
<evidence type="ECO:0000313" key="5">
    <source>
        <dbReference type="Proteomes" id="UP000185772"/>
    </source>
</evidence>
<dbReference type="PANTHER" id="PTHR44196">
    <property type="entry name" value="DEHYDROGENASE/REDUCTASE SDR FAMILY MEMBER 7B"/>
    <property type="match status" value="1"/>
</dbReference>
<dbReference type="GO" id="GO:0016020">
    <property type="term" value="C:membrane"/>
    <property type="evidence" value="ECO:0007669"/>
    <property type="project" value="TreeGrafter"/>
</dbReference>
<sequence length="264" mass="28211">MGTALVTGATSGLGLEFAWQLAQARHDLVLVARTPERLRKVAEEVRQFAGVQVETLQADLSERDELERVAERLRDKSKPVGLLVNNAGFGLGQHFVEGDLAREEQALDVMVRAVMVASHAAAGAMVERGRGAILNVSSVAAHNVVGTYAADKAWVLRFTEALAVELAGTGVSATALCPGLVHTGFHAAAGIDETQWKAPLWLDAERVVSDGLAAVRRGQVICTPSLRYRSANAILRLAPRWLVRRMAGDPERSGRGATEVVGAH</sequence>
<comment type="caution">
    <text evidence="4">The sequence shown here is derived from an EMBL/GenBank/DDBJ whole genome shotgun (WGS) entry which is preliminary data.</text>
</comment>
<dbReference type="EMBL" id="MSKM01000037">
    <property type="protein sequence ID" value="OLO52205.1"/>
    <property type="molecule type" value="Genomic_DNA"/>
</dbReference>
<dbReference type="PANTHER" id="PTHR44196:SF2">
    <property type="entry name" value="SHORT-CHAIN DEHYDROGENASE-RELATED"/>
    <property type="match status" value="1"/>
</dbReference>
<dbReference type="AlphaFoldDB" id="A0A1Q8VVK4"/>
<dbReference type="PRINTS" id="PR00081">
    <property type="entry name" value="GDHRDH"/>
</dbReference>
<evidence type="ECO:0000313" key="4">
    <source>
        <dbReference type="EMBL" id="OLO52205.1"/>
    </source>
</evidence>
<organism evidence="4 5">
    <name type="scientific">Actinomyces oris</name>
    <dbReference type="NCBI Taxonomy" id="544580"/>
    <lineage>
        <taxon>Bacteria</taxon>
        <taxon>Bacillati</taxon>
        <taxon>Actinomycetota</taxon>
        <taxon>Actinomycetes</taxon>
        <taxon>Actinomycetales</taxon>
        <taxon>Actinomycetaceae</taxon>
        <taxon>Actinomyces</taxon>
    </lineage>
</organism>
<name>A0A1Q8VVK4_9ACTO</name>
<dbReference type="SUPFAM" id="SSF51735">
    <property type="entry name" value="NAD(P)-binding Rossmann-fold domains"/>
    <property type="match status" value="1"/>
</dbReference>
<dbReference type="PIRSF" id="PIRSF000126">
    <property type="entry name" value="11-beta-HSD1"/>
    <property type="match status" value="1"/>
</dbReference>
<evidence type="ECO:0000256" key="3">
    <source>
        <dbReference type="RuleBase" id="RU000363"/>
    </source>
</evidence>
<dbReference type="GO" id="GO:0016491">
    <property type="term" value="F:oxidoreductase activity"/>
    <property type="evidence" value="ECO:0007669"/>
    <property type="project" value="UniProtKB-KW"/>
</dbReference>
<dbReference type="RefSeq" id="WP_075371253.1">
    <property type="nucleotide sequence ID" value="NZ_MSKM01000037.1"/>
</dbReference>
<dbReference type="PRINTS" id="PR00080">
    <property type="entry name" value="SDRFAMILY"/>
</dbReference>
<comment type="similarity">
    <text evidence="1 3">Belongs to the short-chain dehydrogenases/reductases (SDR) family.</text>
</comment>
<dbReference type="Gene3D" id="3.40.50.720">
    <property type="entry name" value="NAD(P)-binding Rossmann-like Domain"/>
    <property type="match status" value="1"/>
</dbReference>
<dbReference type="Proteomes" id="UP000185772">
    <property type="component" value="Unassembled WGS sequence"/>
</dbReference>